<organism evidence="2 3">
    <name type="scientific">Megamonas rupellensis</name>
    <dbReference type="NCBI Taxonomy" id="491921"/>
    <lineage>
        <taxon>Bacteria</taxon>
        <taxon>Bacillati</taxon>
        <taxon>Bacillota</taxon>
        <taxon>Negativicutes</taxon>
        <taxon>Selenomonadales</taxon>
        <taxon>Selenomonadaceae</taxon>
        <taxon>Megamonas</taxon>
    </lineage>
</organism>
<name>A0A411ZJT8_9FIRM</name>
<comment type="caution">
    <text evidence="2">The sequence shown here is derived from an EMBL/GenBank/DDBJ whole genome shotgun (WGS) entry which is preliminary data.</text>
</comment>
<keyword evidence="1" id="KW-1133">Transmembrane helix</keyword>
<proteinExistence type="predicted"/>
<dbReference type="EMBL" id="QRST01000027">
    <property type="protein sequence ID" value="RGQ03093.1"/>
    <property type="molecule type" value="Genomic_DNA"/>
</dbReference>
<feature type="transmembrane region" description="Helical" evidence="1">
    <location>
        <begin position="7"/>
        <end position="25"/>
    </location>
</feature>
<keyword evidence="1" id="KW-0812">Transmembrane</keyword>
<evidence type="ECO:0000313" key="3">
    <source>
        <dbReference type="Proteomes" id="UP000284662"/>
    </source>
</evidence>
<gene>
    <name evidence="2" type="ORF">DWZ11_10290</name>
</gene>
<dbReference type="AlphaFoldDB" id="A0A411ZJT8"/>
<dbReference type="GeneID" id="62777492"/>
<sequence length="59" mass="6857">MRKSLMAKFLILCILLIVGAVFHILNVPELIEEFVKFIAVIVVLIMIKQVFDYLHGKRE</sequence>
<evidence type="ECO:0000313" key="2">
    <source>
        <dbReference type="EMBL" id="RGQ03093.1"/>
    </source>
</evidence>
<protein>
    <submittedName>
        <fullName evidence="2">Uncharacterized protein</fullName>
    </submittedName>
</protein>
<dbReference type="Proteomes" id="UP000284662">
    <property type="component" value="Unassembled WGS sequence"/>
</dbReference>
<evidence type="ECO:0000256" key="1">
    <source>
        <dbReference type="SAM" id="Phobius"/>
    </source>
</evidence>
<feature type="transmembrane region" description="Helical" evidence="1">
    <location>
        <begin position="37"/>
        <end position="54"/>
    </location>
</feature>
<accession>A0A411ZJT8</accession>
<reference evidence="2 3" key="1">
    <citation type="submission" date="2018-08" db="EMBL/GenBank/DDBJ databases">
        <title>A genome reference for cultivated species of the human gut microbiota.</title>
        <authorList>
            <person name="Zou Y."/>
            <person name="Xue W."/>
            <person name="Luo G."/>
        </authorList>
    </citation>
    <scope>NUCLEOTIDE SEQUENCE [LARGE SCALE GENOMIC DNA]</scope>
    <source>
        <strain evidence="2 3">AF29-2</strain>
    </source>
</reference>
<dbReference type="RefSeq" id="WP_018999859.1">
    <property type="nucleotide sequence ID" value="NZ_JACJJU010000034.1"/>
</dbReference>
<keyword evidence="1" id="KW-0472">Membrane</keyword>